<keyword evidence="4 6" id="KW-1133">Transmembrane helix</keyword>
<dbReference type="PANTHER" id="PTHR33778:SF1">
    <property type="entry name" value="MAGNESIUM TRANSPORTER YHID-RELATED"/>
    <property type="match status" value="1"/>
</dbReference>
<evidence type="ECO:0000256" key="6">
    <source>
        <dbReference type="SAM" id="Phobius"/>
    </source>
</evidence>
<evidence type="ECO:0000256" key="1">
    <source>
        <dbReference type="ARBA" id="ARBA00004651"/>
    </source>
</evidence>
<reference evidence="8 9" key="1">
    <citation type="submission" date="2024-10" db="EMBL/GenBank/DDBJ databases">
        <title>Updated reference genomes for cyclostephanoid diatoms.</title>
        <authorList>
            <person name="Roberts W.R."/>
            <person name="Alverson A.J."/>
        </authorList>
    </citation>
    <scope>NUCLEOTIDE SEQUENCE [LARGE SCALE GENOMIC DNA]</scope>
    <source>
        <strain evidence="8 9">AJA010-31</strain>
    </source>
</reference>
<evidence type="ECO:0000313" key="9">
    <source>
        <dbReference type="Proteomes" id="UP001530400"/>
    </source>
</evidence>
<gene>
    <name evidence="8" type="ORF">ACHAWO_003256</name>
</gene>
<dbReference type="Pfam" id="PF02308">
    <property type="entry name" value="MgtC"/>
    <property type="match status" value="1"/>
</dbReference>
<comment type="subcellular location">
    <subcellularLocation>
        <location evidence="1">Cell membrane</location>
        <topology evidence="1">Multi-pass membrane protein</topology>
    </subcellularLocation>
</comment>
<dbReference type="InterPro" id="IPR049177">
    <property type="entry name" value="MgtC_SapB_SrpB_YhiD_N"/>
</dbReference>
<keyword evidence="3 6" id="KW-0812">Transmembrane</keyword>
<keyword evidence="5 6" id="KW-0472">Membrane</keyword>
<evidence type="ECO:0000256" key="2">
    <source>
        <dbReference type="ARBA" id="ARBA00022475"/>
    </source>
</evidence>
<evidence type="ECO:0000256" key="3">
    <source>
        <dbReference type="ARBA" id="ARBA00022692"/>
    </source>
</evidence>
<dbReference type="EMBL" id="JALLPJ020000301">
    <property type="protein sequence ID" value="KAL3796100.1"/>
    <property type="molecule type" value="Genomic_DNA"/>
</dbReference>
<organism evidence="8 9">
    <name type="scientific">Cyclotella atomus</name>
    <dbReference type="NCBI Taxonomy" id="382360"/>
    <lineage>
        <taxon>Eukaryota</taxon>
        <taxon>Sar</taxon>
        <taxon>Stramenopiles</taxon>
        <taxon>Ochrophyta</taxon>
        <taxon>Bacillariophyta</taxon>
        <taxon>Coscinodiscophyceae</taxon>
        <taxon>Thalassiosirophycidae</taxon>
        <taxon>Stephanodiscales</taxon>
        <taxon>Stephanodiscaceae</taxon>
        <taxon>Cyclotella</taxon>
    </lineage>
</organism>
<comment type="caution">
    <text evidence="8">The sequence shown here is derived from an EMBL/GenBank/DDBJ whole genome shotgun (WGS) entry which is preliminary data.</text>
</comment>
<keyword evidence="9" id="KW-1185">Reference proteome</keyword>
<feature type="domain" description="MgtC/SapB/SrpB/YhiD N-terminal" evidence="7">
    <location>
        <begin position="102"/>
        <end position="236"/>
    </location>
</feature>
<keyword evidence="2" id="KW-1003">Cell membrane</keyword>
<protein>
    <recommendedName>
        <fullName evidence="7">MgtC/SapB/SrpB/YhiD N-terminal domain-containing protein</fullName>
    </recommendedName>
</protein>
<dbReference type="PRINTS" id="PR01837">
    <property type="entry name" value="MGTCSAPBPROT"/>
</dbReference>
<dbReference type="Proteomes" id="UP001530400">
    <property type="component" value="Unassembled WGS sequence"/>
</dbReference>
<dbReference type="AlphaFoldDB" id="A0ABD3Q6Z1"/>
<evidence type="ECO:0000256" key="5">
    <source>
        <dbReference type="ARBA" id="ARBA00023136"/>
    </source>
</evidence>
<proteinExistence type="predicted"/>
<accession>A0ABD3Q6Z1</accession>
<name>A0ABD3Q6Z1_9STRA</name>
<feature type="transmembrane region" description="Helical" evidence="6">
    <location>
        <begin position="127"/>
        <end position="148"/>
    </location>
</feature>
<feature type="transmembrane region" description="Helical" evidence="6">
    <location>
        <begin position="27"/>
        <end position="49"/>
    </location>
</feature>
<sequence>MTIGPGNLGHHHRHFSGYFTEKSGRKYLFYIGTQSCLVYVIGVALVVLFEPFITIPCDNEESNQPTELKFKNVLFTYTPCMEYRYPHLLFLTRMDCQKARHLLVAVFLGSLIGYERRSADRPAGIRTMALVSLGSALFTINSTFAFLAGPMSWDASRVSAAIPSGVGFLGAGLIIKATEKDPITGESHHLVQGITTAAATWLSAAVGLACGGGLYFIACFSTAMNLVLLRFGPRLTESLEGAYESASDMSDFEAMAAGDYDKKVISFPPRNLDYGGTNNEKNPLRPSMDVSEFQKRMMSSRGSARSRPSLGI</sequence>
<evidence type="ECO:0000256" key="4">
    <source>
        <dbReference type="ARBA" id="ARBA00022989"/>
    </source>
</evidence>
<dbReference type="GO" id="GO:0005886">
    <property type="term" value="C:plasma membrane"/>
    <property type="evidence" value="ECO:0007669"/>
    <property type="project" value="UniProtKB-SubCell"/>
</dbReference>
<dbReference type="PANTHER" id="PTHR33778">
    <property type="entry name" value="PROTEIN MGTC"/>
    <property type="match status" value="1"/>
</dbReference>
<evidence type="ECO:0000259" key="7">
    <source>
        <dbReference type="Pfam" id="PF02308"/>
    </source>
</evidence>
<dbReference type="InterPro" id="IPR003416">
    <property type="entry name" value="MgtC/SapB/SrpB/YhiD_fam"/>
</dbReference>
<evidence type="ECO:0000313" key="8">
    <source>
        <dbReference type="EMBL" id="KAL3796100.1"/>
    </source>
</evidence>